<keyword evidence="3" id="KW-1185">Reference proteome</keyword>
<feature type="domain" description="PSP1 C-terminal" evidence="1">
    <location>
        <begin position="126"/>
        <end position="188"/>
    </location>
</feature>
<dbReference type="Proteomes" id="UP000053780">
    <property type="component" value="Unassembled WGS sequence"/>
</dbReference>
<dbReference type="InterPro" id="IPR047767">
    <property type="entry name" value="PSP1-like"/>
</dbReference>
<organism evidence="2 3">
    <name type="scientific">Vairimorpha apis BRL 01</name>
    <dbReference type="NCBI Taxonomy" id="1037528"/>
    <lineage>
        <taxon>Eukaryota</taxon>
        <taxon>Fungi</taxon>
        <taxon>Fungi incertae sedis</taxon>
        <taxon>Microsporidia</taxon>
        <taxon>Nosematidae</taxon>
        <taxon>Vairimorpha</taxon>
    </lineage>
</organism>
<dbReference type="InterPro" id="IPR007557">
    <property type="entry name" value="PSP1_C"/>
</dbReference>
<gene>
    <name evidence="2" type="ORF">NAPIS_ORF00796</name>
</gene>
<dbReference type="PANTHER" id="PTHR43830">
    <property type="entry name" value="PROTEIN PSP1"/>
    <property type="match status" value="1"/>
</dbReference>
<dbReference type="VEuPathDB" id="MicrosporidiaDB:NAPIS_ORF00796"/>
<proteinExistence type="predicted"/>
<sequence length="188" mass="22228">MKYNDNWSSPFLNSLWSDTTETFIESEEDWRIVGTNPFKRRSKSIPDAVVSDIYKPSEFFYIIEFSSKRLDLAYMDNKIMYKPKSYVIIEADRGEDCGLIVDITTKINFDKLLRKHENIINEIKPKNIYRLAKKEDLQILGEKKTLELNALALCKEKIKDYGLKMIVVDCEYQWDLKKLFFIIIAMIE</sequence>
<dbReference type="Pfam" id="PF04468">
    <property type="entry name" value="PSP1"/>
    <property type="match status" value="1"/>
</dbReference>
<evidence type="ECO:0000313" key="2">
    <source>
        <dbReference type="EMBL" id="EQB61634.1"/>
    </source>
</evidence>
<dbReference type="OrthoDB" id="243127at2759"/>
<dbReference type="AlphaFoldDB" id="T0LBF5"/>
<evidence type="ECO:0000259" key="1">
    <source>
        <dbReference type="PROSITE" id="PS51411"/>
    </source>
</evidence>
<dbReference type="PANTHER" id="PTHR43830:SF3">
    <property type="entry name" value="PROTEIN PSP1"/>
    <property type="match status" value="1"/>
</dbReference>
<dbReference type="PROSITE" id="PS51411">
    <property type="entry name" value="PSP1_C"/>
    <property type="match status" value="1"/>
</dbReference>
<accession>T0LBF5</accession>
<dbReference type="GO" id="GO:0005737">
    <property type="term" value="C:cytoplasm"/>
    <property type="evidence" value="ECO:0007669"/>
    <property type="project" value="TreeGrafter"/>
</dbReference>
<reference evidence="2 3" key="1">
    <citation type="journal article" date="2013" name="BMC Genomics">
        <title>Genome sequencing and comparative genomics of honey bee microsporidia, Nosema apis reveal novel insights into host-parasite interactions.</title>
        <authorList>
            <person name="Chen Yp."/>
            <person name="Pettis J.S."/>
            <person name="Zhao Y."/>
            <person name="Liu X."/>
            <person name="Tallon L.J."/>
            <person name="Sadzewicz L.D."/>
            <person name="Li R."/>
            <person name="Zheng H."/>
            <person name="Huang S."/>
            <person name="Zhang X."/>
            <person name="Hamilton M.C."/>
            <person name="Pernal S.F."/>
            <person name="Melathopoulos A.P."/>
            <person name="Yan X."/>
            <person name="Evans J.D."/>
        </authorList>
    </citation>
    <scope>NUCLEOTIDE SEQUENCE [LARGE SCALE GENOMIC DNA]</scope>
    <source>
        <strain evidence="2 3">BRL 01</strain>
    </source>
</reference>
<name>T0LBF5_9MICR</name>
<evidence type="ECO:0000313" key="3">
    <source>
        <dbReference type="Proteomes" id="UP000053780"/>
    </source>
</evidence>
<protein>
    <submittedName>
        <fullName evidence="2">Signal peptidase-like protein</fullName>
    </submittedName>
</protein>
<dbReference type="EMBL" id="KE647116">
    <property type="protein sequence ID" value="EQB61634.1"/>
    <property type="molecule type" value="Genomic_DNA"/>
</dbReference>
<dbReference type="HOGENOM" id="CLU_080493_1_0_1"/>